<keyword evidence="7 15" id="KW-0269">Exonuclease</keyword>
<dbReference type="Pfam" id="PF00580">
    <property type="entry name" value="UvrD-helicase"/>
    <property type="match status" value="1"/>
</dbReference>
<name>A0AAU7NWW7_9GAMM</name>
<comment type="domain">
    <text evidence="15">The C-terminal domain has nuclease activity and interacts with RecD. It interacts with RecA, facilitating its loading onto ssDNA.</text>
</comment>
<dbReference type="InterPro" id="IPR004586">
    <property type="entry name" value="RecB"/>
</dbReference>
<evidence type="ECO:0000256" key="3">
    <source>
        <dbReference type="ARBA" id="ARBA00022741"/>
    </source>
</evidence>
<dbReference type="InterPro" id="IPR014017">
    <property type="entry name" value="DNA_helicase_UvrD-like_C"/>
</dbReference>
<dbReference type="InterPro" id="IPR000212">
    <property type="entry name" value="DNA_helicase_UvrD/REP"/>
</dbReference>
<comment type="domain">
    <text evidence="15">The N-terminal DNA-binding domain is a ssDNA-dependent ATPase and has ATP-dependent 3'-5' helicase function. This domain interacts with RecC.</text>
</comment>
<feature type="region of interest" description="Nuclease activity, interacts with RecD and RecA" evidence="15">
    <location>
        <begin position="903"/>
        <end position="1171"/>
    </location>
</feature>
<dbReference type="EC" id="3.1.11.5" evidence="15"/>
<protein>
    <recommendedName>
        <fullName evidence="15">RecBCD enzyme subunit RecB</fullName>
        <ecNumber evidence="15">3.1.11.5</ecNumber>
        <ecNumber evidence="15">5.6.2.4</ecNumber>
    </recommendedName>
    <alternativeName>
        <fullName evidence="15">DNA 3'-5' helicase subunit RecB</fullName>
    </alternativeName>
    <alternativeName>
        <fullName evidence="15">Exonuclease V subunit RecB</fullName>
        <shortName evidence="15">ExoV subunit RecB</shortName>
    </alternativeName>
    <alternativeName>
        <fullName evidence="15">Helicase/nuclease RecBCD subunit RecB</fullName>
    </alternativeName>
</protein>
<evidence type="ECO:0000256" key="2">
    <source>
        <dbReference type="ARBA" id="ARBA00022723"/>
    </source>
</evidence>
<dbReference type="GO" id="GO:0009338">
    <property type="term" value="C:exodeoxyribonuclease V complex"/>
    <property type="evidence" value="ECO:0007669"/>
    <property type="project" value="TreeGrafter"/>
</dbReference>
<reference evidence="19 20" key="1">
    <citation type="journal article" date="2024" name="Microbiology">
        <title>Methylomarinum rosea sp. nov., a novel halophilic methanotrophic bacterium from the hypersaline Lake Elton.</title>
        <authorList>
            <person name="Suleimanov R.Z."/>
            <person name="Oshkin I.Y."/>
            <person name="Danilova O.V."/>
            <person name="Suzina N.E."/>
            <person name="Dedysh S.N."/>
        </authorList>
    </citation>
    <scope>NUCLEOTIDE SEQUENCE [LARGE SCALE GENOMIC DNA]</scope>
    <source>
        <strain evidence="19 20">Ch1-1</strain>
    </source>
</reference>
<dbReference type="GO" id="GO:0043138">
    <property type="term" value="F:3'-5' DNA helicase activity"/>
    <property type="evidence" value="ECO:0007669"/>
    <property type="project" value="UniProtKB-UniRule"/>
</dbReference>
<dbReference type="EMBL" id="CP157743">
    <property type="protein sequence ID" value="XBS21434.1"/>
    <property type="molecule type" value="Genomic_DNA"/>
</dbReference>
<feature type="binding site" evidence="15">
    <location>
        <position position="1079"/>
    </location>
    <ligand>
        <name>Mg(2+)</name>
        <dbReference type="ChEBI" id="CHEBI:18420"/>
    </ligand>
</feature>
<dbReference type="InterPro" id="IPR038726">
    <property type="entry name" value="PDDEXK_AddAB-type"/>
</dbReference>
<dbReference type="Pfam" id="PF12705">
    <property type="entry name" value="PDDEXK_1"/>
    <property type="match status" value="1"/>
</dbReference>
<dbReference type="GO" id="GO:0000724">
    <property type="term" value="P:double-strand break repair via homologous recombination"/>
    <property type="evidence" value="ECO:0007669"/>
    <property type="project" value="UniProtKB-UniRule"/>
</dbReference>
<keyword evidence="8 15" id="KW-0067">ATP-binding</keyword>
<dbReference type="AlphaFoldDB" id="A0AAU7NWW7"/>
<evidence type="ECO:0000256" key="9">
    <source>
        <dbReference type="ARBA" id="ARBA00022842"/>
    </source>
</evidence>
<evidence type="ECO:0000256" key="4">
    <source>
        <dbReference type="ARBA" id="ARBA00022763"/>
    </source>
</evidence>
<organism evidence="19 20">
    <name type="scientific">Methylomarinum roseum</name>
    <dbReference type="NCBI Taxonomy" id="3067653"/>
    <lineage>
        <taxon>Bacteria</taxon>
        <taxon>Pseudomonadati</taxon>
        <taxon>Pseudomonadota</taxon>
        <taxon>Gammaproteobacteria</taxon>
        <taxon>Methylococcales</taxon>
        <taxon>Methylococcaceae</taxon>
        <taxon>Methylomarinum</taxon>
    </lineage>
</organism>
<evidence type="ECO:0000256" key="10">
    <source>
        <dbReference type="ARBA" id="ARBA00023125"/>
    </source>
</evidence>
<proteinExistence type="inferred from homology"/>
<dbReference type="Proteomes" id="UP001225378">
    <property type="component" value="Chromosome"/>
</dbReference>
<dbReference type="GO" id="GO:0000287">
    <property type="term" value="F:magnesium ion binding"/>
    <property type="evidence" value="ECO:0007669"/>
    <property type="project" value="UniProtKB-UniRule"/>
</dbReference>
<keyword evidence="11 15" id="KW-0234">DNA repair</keyword>
<evidence type="ECO:0000313" key="20">
    <source>
        <dbReference type="Proteomes" id="UP001225378"/>
    </source>
</evidence>
<evidence type="ECO:0000256" key="6">
    <source>
        <dbReference type="ARBA" id="ARBA00022806"/>
    </source>
</evidence>
<dbReference type="EC" id="5.6.2.4" evidence="15"/>
<feature type="binding site" evidence="15">
    <location>
        <position position="955"/>
    </location>
    <ligand>
        <name>Mg(2+)</name>
        <dbReference type="ChEBI" id="CHEBI:18420"/>
    </ligand>
</feature>
<keyword evidence="12 15" id="KW-0413">Isomerase</keyword>
<dbReference type="HAMAP" id="MF_01485">
    <property type="entry name" value="RecB"/>
    <property type="match status" value="1"/>
</dbReference>
<dbReference type="InterPro" id="IPR014016">
    <property type="entry name" value="UvrD-like_ATP-bd"/>
</dbReference>
<feature type="domain" description="UvrD-like helicase C-terminal" evidence="18">
    <location>
        <begin position="479"/>
        <end position="748"/>
    </location>
</feature>
<comment type="catalytic activity">
    <reaction evidence="13 15">
        <text>Couples ATP hydrolysis with the unwinding of duplex DNA by translocating in the 3'-5' direction.</text>
        <dbReference type="EC" id="5.6.2.4"/>
    </reaction>
</comment>
<evidence type="ECO:0000256" key="11">
    <source>
        <dbReference type="ARBA" id="ARBA00023204"/>
    </source>
</evidence>
<feature type="region of interest" description="DNA-binding and helicase activity, interacts with RecC" evidence="15">
    <location>
        <begin position="1"/>
        <end position="873"/>
    </location>
</feature>
<evidence type="ECO:0000256" key="15">
    <source>
        <dbReference type="HAMAP-Rule" id="MF_01485"/>
    </source>
</evidence>
<keyword evidence="6 15" id="KW-0347">Helicase</keyword>
<comment type="catalytic activity">
    <reaction evidence="14 15">
        <text>ATP + H2O = ADP + phosphate + H(+)</text>
        <dbReference type="Rhea" id="RHEA:13065"/>
        <dbReference type="ChEBI" id="CHEBI:15377"/>
        <dbReference type="ChEBI" id="CHEBI:15378"/>
        <dbReference type="ChEBI" id="CHEBI:30616"/>
        <dbReference type="ChEBI" id="CHEBI:43474"/>
        <dbReference type="ChEBI" id="CHEBI:456216"/>
        <dbReference type="EC" id="5.6.2.4"/>
    </reaction>
</comment>
<feature type="domain" description="UvrD-like helicase ATP-binding" evidence="17">
    <location>
        <begin position="1"/>
        <end position="450"/>
    </location>
</feature>
<dbReference type="PANTHER" id="PTHR11070:SF23">
    <property type="entry name" value="RECBCD ENZYME SUBUNIT RECB"/>
    <property type="match status" value="1"/>
</dbReference>
<comment type="function">
    <text evidence="15">A helicase/nuclease that prepares dsDNA breaks (DSB) for recombinational DNA repair. Binds to DSBs and unwinds DNA via a highly rapid and processive ATP-dependent bidirectional helicase activity. Unwinds dsDNA until it encounters a Chi (crossover hotspot instigator) sequence from the 3' direction. Cuts ssDNA a few nucleotides 3' to the Chi site. The properties and activities of the enzyme are changed at Chi. The Chi-altered holoenzyme produces a long 3'-ssDNA overhang and facilitates RecA-binding to the ssDNA for homologous DNA recombination and repair. Holoenzyme degrades any linearized DNA that is unable to undergo homologous recombination. In the holoenzyme this subunit contributes ATPase, 3'-5' helicase, exonuclease activity and loads RecA onto ssDNA.</text>
</comment>
<dbReference type="PANTHER" id="PTHR11070">
    <property type="entry name" value="UVRD / RECB / PCRA DNA HELICASE FAMILY MEMBER"/>
    <property type="match status" value="1"/>
</dbReference>
<dbReference type="RefSeq" id="WP_349432102.1">
    <property type="nucleotide sequence ID" value="NZ_CP157743.1"/>
</dbReference>
<dbReference type="Gene3D" id="3.40.50.300">
    <property type="entry name" value="P-loop containing nucleotide triphosphate hydrolases"/>
    <property type="match status" value="2"/>
</dbReference>
<evidence type="ECO:0000259" key="17">
    <source>
        <dbReference type="PROSITE" id="PS51198"/>
    </source>
</evidence>
<keyword evidence="20" id="KW-1185">Reference proteome</keyword>
<comment type="similarity">
    <text evidence="15">Belongs to the helicase family. UvrD subfamily.</text>
</comment>
<accession>A0AAU7NWW7</accession>
<feature type="active site" description="For nuclease activity" evidence="15">
    <location>
        <position position="1079"/>
    </location>
</feature>
<dbReference type="SUPFAM" id="SSF52980">
    <property type="entry name" value="Restriction endonuclease-like"/>
    <property type="match status" value="1"/>
</dbReference>
<evidence type="ECO:0000313" key="19">
    <source>
        <dbReference type="EMBL" id="XBS21434.1"/>
    </source>
</evidence>
<dbReference type="InterPro" id="IPR011604">
    <property type="entry name" value="PDDEXK-like_dom_sf"/>
</dbReference>
<dbReference type="NCBIfam" id="TIGR00609">
    <property type="entry name" value="recB"/>
    <property type="match status" value="1"/>
</dbReference>
<dbReference type="InterPro" id="IPR027417">
    <property type="entry name" value="P-loop_NTPase"/>
</dbReference>
<dbReference type="GO" id="GO:0005524">
    <property type="term" value="F:ATP binding"/>
    <property type="evidence" value="ECO:0007669"/>
    <property type="project" value="UniProtKB-UniRule"/>
</dbReference>
<sequence length="1171" mass="132401">MSAEQFNPVSSPLQPGVNLIEASAGTGKTYAIAMLVLRFVVERELDIKALLVVTFTKAATEELKSRIRARLTDAKTALDGDLDGLDGNLVDWLQGSELPADLIRQRLNQALLDIDQAGIFTIHGFCQRVLAEHALESGQLFDCELTGDIAALKQACADDFWRRTLYQRSAWDVSILTGDYQSPDSLLDSIDVAAARQPVYPPYADFDALLAELRKQADSAAQVLDSTLTALNSALADGKFTTSYRRMLPEDGSAWLSWLNGQSLIAPDFTPLTRAGLLVGLNGSKFRSSKKNPSPPDEQKAAYLQRCGIDTRAFDCLGETLAQIRLHFRLALLHDLRERLEQTLQQRNLLSFDDLITRLAAALQGDKGRLLADELQRRFQAALIDEFQDTDQNQWHIFSTLFAAPTQYLYLIGDPKQAIYKFRGADIYSYFAAQSQAQRHYTLGQNWRSHPQLVAGINRLFQKQRPFLFEQLDFKPVQAALSTEDGALYRDEEALAPLLLWQLQQYPGKQEYWSAGKAAGIIRDGVAAEIVELLNHPVMIKKKQSEQSLQPRDIAILVRSHSQARDYQQALASVGVPSVLNSKESVFASREAGDLHTVLQAISQPGHLPLLKQALTVNWFNLNGLELYRLGNDETSLDAWVARFQDYLQTWQQLGLMSMLGKLFGNERVEAHISRQTQAERTLTNLHHVIELLQQAAIDEHLGINKTLDWLHHAIDQAAQGNGGDEQQLRLESDEDAVNIITMHSAKGLEYPVVFCPSLWQRSDRLKKEKNIVKCHQDGRMIIDFGSEQFELRRQQALDEELAEDLRLFYVAVTRAKYRCYINWADVRTQKAANDSAMAWLMDFGESDFAAQQEKLRSFNRDDSRSFAYRLLTVENAISSPYRASPSASELRHRQRSRSLYTHWQMSSYTALSALSLQDAPELPADKADEQVLALAPASDAEQLPKGAHAGNVLHDLLENLSFDAIAAGEDIVPRRDRACLQYGLAVDQPELIDQLLRVVVDTPLSADHEFRLRRIPDRHCLKEMPFYLALRSIDAAAINDLLRHCPAYQPLSSRQMCGYLTGFIDLVCQYDGRYYVIDYKSNSLEDYQADSLTRAMRDHNYGLQYWLYTLVLHRYLQQRLPDYDYRHHFGGVKYLFMRGMSAEQPESGVFSDRPDLDGVEKLAALFFESP</sequence>
<dbReference type="Pfam" id="PF13361">
    <property type="entry name" value="UvrD_C"/>
    <property type="match status" value="1"/>
</dbReference>
<comment type="cofactor">
    <cofactor evidence="15">
        <name>Mg(2+)</name>
        <dbReference type="ChEBI" id="CHEBI:18420"/>
    </cofactor>
    <text evidence="15">Binds 1 Mg(2+) ion per subunit.</text>
</comment>
<evidence type="ECO:0000256" key="16">
    <source>
        <dbReference type="PROSITE-ProRule" id="PRU00560"/>
    </source>
</evidence>
<dbReference type="SUPFAM" id="SSF52540">
    <property type="entry name" value="P-loop containing nucleoside triphosphate hydrolases"/>
    <property type="match status" value="1"/>
</dbReference>
<dbReference type="GO" id="GO:0005829">
    <property type="term" value="C:cytosol"/>
    <property type="evidence" value="ECO:0007669"/>
    <property type="project" value="TreeGrafter"/>
</dbReference>
<evidence type="ECO:0000256" key="14">
    <source>
        <dbReference type="ARBA" id="ARBA00048988"/>
    </source>
</evidence>
<keyword evidence="9 15" id="KW-0460">Magnesium</keyword>
<dbReference type="Gene3D" id="3.90.320.10">
    <property type="match status" value="1"/>
</dbReference>
<evidence type="ECO:0000256" key="12">
    <source>
        <dbReference type="ARBA" id="ARBA00023235"/>
    </source>
</evidence>
<dbReference type="PROSITE" id="PS51198">
    <property type="entry name" value="UVRD_HELICASE_ATP_BIND"/>
    <property type="match status" value="1"/>
</dbReference>
<evidence type="ECO:0000256" key="8">
    <source>
        <dbReference type="ARBA" id="ARBA00022840"/>
    </source>
</evidence>
<evidence type="ECO:0000256" key="5">
    <source>
        <dbReference type="ARBA" id="ARBA00022801"/>
    </source>
</evidence>
<keyword evidence="5 15" id="KW-0378">Hydrolase</keyword>
<dbReference type="PROSITE" id="PS51217">
    <property type="entry name" value="UVRD_HELICASE_CTER"/>
    <property type="match status" value="1"/>
</dbReference>
<keyword evidence="2 15" id="KW-0479">Metal-binding</keyword>
<gene>
    <name evidence="15 19" type="primary">recB</name>
    <name evidence="19" type="ORF">Q9L42_004730</name>
</gene>
<evidence type="ECO:0000256" key="13">
    <source>
        <dbReference type="ARBA" id="ARBA00034617"/>
    </source>
</evidence>
<dbReference type="GO" id="GO:0008854">
    <property type="term" value="F:exodeoxyribonuclease V activity"/>
    <property type="evidence" value="ECO:0007669"/>
    <property type="project" value="UniProtKB-EC"/>
</dbReference>
<dbReference type="CDD" id="cd22352">
    <property type="entry name" value="RecB_C-like"/>
    <property type="match status" value="1"/>
</dbReference>
<comment type="catalytic activity">
    <reaction evidence="15">
        <text>Exonucleolytic cleavage (in the presence of ATP) in either 5'- to 3'- or 3'- to 5'-direction to yield 5'-phosphooligonucleotides.</text>
        <dbReference type="EC" id="3.1.11.5"/>
    </reaction>
</comment>
<feature type="binding site" evidence="16">
    <location>
        <begin position="22"/>
        <end position="29"/>
    </location>
    <ligand>
        <name>ATP</name>
        <dbReference type="ChEBI" id="CHEBI:30616"/>
    </ligand>
</feature>
<dbReference type="InterPro" id="IPR011335">
    <property type="entry name" value="Restrct_endonuc-II-like"/>
</dbReference>
<keyword evidence="3 15" id="KW-0547">Nucleotide-binding</keyword>
<evidence type="ECO:0000256" key="1">
    <source>
        <dbReference type="ARBA" id="ARBA00022722"/>
    </source>
</evidence>
<feature type="binding site" evidence="15">
    <location>
        <position position="1066"/>
    </location>
    <ligand>
        <name>Mg(2+)</name>
        <dbReference type="ChEBI" id="CHEBI:18420"/>
    </ligand>
</feature>
<comment type="miscellaneous">
    <text evidence="15">In the RecBCD complex, RecB has a slow 3'-5' helicase, an exonuclease activity and loads RecA onto ssDNA, RecD has a fast 5'-3' helicase activity, while RecC stimulates the ATPase and processivity of the RecB helicase and contributes to recognition of the Chi site.</text>
</comment>
<evidence type="ECO:0000256" key="7">
    <source>
        <dbReference type="ARBA" id="ARBA00022839"/>
    </source>
</evidence>
<dbReference type="Gene3D" id="1.10.3170.10">
    <property type="entry name" value="Recbcd, chain B, domain 2"/>
    <property type="match status" value="1"/>
</dbReference>
<keyword evidence="1 15" id="KW-0540">Nuclease</keyword>
<evidence type="ECO:0000259" key="18">
    <source>
        <dbReference type="PROSITE" id="PS51217"/>
    </source>
</evidence>
<dbReference type="Gene3D" id="1.10.486.10">
    <property type="entry name" value="PCRA, domain 4"/>
    <property type="match status" value="1"/>
</dbReference>
<dbReference type="KEGG" id="mech:Q9L42_004730"/>
<dbReference type="GO" id="GO:0003677">
    <property type="term" value="F:DNA binding"/>
    <property type="evidence" value="ECO:0007669"/>
    <property type="project" value="UniProtKB-UniRule"/>
</dbReference>
<comment type="subunit">
    <text evidence="15">Heterotrimer of RecB, RecC and RecD. All subunits contribute to DNA-binding. Interacts with RecA.</text>
</comment>
<keyword evidence="4 15" id="KW-0227">DNA damage</keyword>
<keyword evidence="10 15" id="KW-0238">DNA-binding</keyword>